<gene>
    <name evidence="2" type="ORF">ACFPN2_29350</name>
</gene>
<sequence>MASKRKNSLVANINRRKKAGKSRPKSRSTVSKESYDQMEKGWPKKGSRKKTSSGRKRASAKKSSGGKKKAAKKKAAKKK</sequence>
<comment type="caution">
    <text evidence="2">The sequence shown here is derived from an EMBL/GenBank/DDBJ whole genome shotgun (WGS) entry which is preliminary data.</text>
</comment>
<dbReference type="Proteomes" id="UP001595904">
    <property type="component" value="Unassembled WGS sequence"/>
</dbReference>
<keyword evidence="3" id="KW-1185">Reference proteome</keyword>
<organism evidence="2 3">
    <name type="scientific">Steroidobacter flavus</name>
    <dbReference type="NCBI Taxonomy" id="1842136"/>
    <lineage>
        <taxon>Bacteria</taxon>
        <taxon>Pseudomonadati</taxon>
        <taxon>Pseudomonadota</taxon>
        <taxon>Gammaproteobacteria</taxon>
        <taxon>Steroidobacterales</taxon>
        <taxon>Steroidobacteraceae</taxon>
        <taxon>Steroidobacter</taxon>
    </lineage>
</organism>
<evidence type="ECO:0000256" key="1">
    <source>
        <dbReference type="SAM" id="MobiDB-lite"/>
    </source>
</evidence>
<dbReference type="EMBL" id="JBHSDU010000015">
    <property type="protein sequence ID" value="MFC4313221.1"/>
    <property type="molecule type" value="Genomic_DNA"/>
</dbReference>
<evidence type="ECO:0000313" key="3">
    <source>
        <dbReference type="Proteomes" id="UP001595904"/>
    </source>
</evidence>
<dbReference type="RefSeq" id="WP_380603337.1">
    <property type="nucleotide sequence ID" value="NZ_JBHSDU010000015.1"/>
</dbReference>
<proteinExistence type="predicted"/>
<evidence type="ECO:0000313" key="2">
    <source>
        <dbReference type="EMBL" id="MFC4313221.1"/>
    </source>
</evidence>
<protein>
    <submittedName>
        <fullName evidence="2">Uncharacterized protein</fullName>
    </submittedName>
</protein>
<feature type="compositionally biased region" description="Basic residues" evidence="1">
    <location>
        <begin position="43"/>
        <end position="79"/>
    </location>
</feature>
<feature type="region of interest" description="Disordered" evidence="1">
    <location>
        <begin position="1"/>
        <end position="79"/>
    </location>
</feature>
<feature type="compositionally biased region" description="Basic residues" evidence="1">
    <location>
        <begin position="14"/>
        <end position="26"/>
    </location>
</feature>
<name>A0ABV8T005_9GAMM</name>
<accession>A0ABV8T005</accession>
<reference evidence="3" key="1">
    <citation type="journal article" date="2019" name="Int. J. Syst. Evol. Microbiol.">
        <title>The Global Catalogue of Microorganisms (GCM) 10K type strain sequencing project: providing services to taxonomists for standard genome sequencing and annotation.</title>
        <authorList>
            <consortium name="The Broad Institute Genomics Platform"/>
            <consortium name="The Broad Institute Genome Sequencing Center for Infectious Disease"/>
            <person name="Wu L."/>
            <person name="Ma J."/>
        </authorList>
    </citation>
    <scope>NUCLEOTIDE SEQUENCE [LARGE SCALE GENOMIC DNA]</scope>
    <source>
        <strain evidence="3">CGMCC 1.10759</strain>
    </source>
</reference>
<feature type="compositionally biased region" description="Basic and acidic residues" evidence="1">
    <location>
        <begin position="33"/>
        <end position="42"/>
    </location>
</feature>